<dbReference type="SMART" id="SM00664">
    <property type="entry name" value="DoH"/>
    <property type="match status" value="1"/>
</dbReference>
<dbReference type="PANTHER" id="PTHR10157">
    <property type="entry name" value="DOPAMINE BETA HYDROXYLASE RELATED"/>
    <property type="match status" value="1"/>
</dbReference>
<dbReference type="EMBL" id="CALNXK010000028">
    <property type="protein sequence ID" value="CAH3115486.1"/>
    <property type="molecule type" value="Genomic_DNA"/>
</dbReference>
<dbReference type="InterPro" id="IPR028460">
    <property type="entry name" value="Tbh/DBH"/>
</dbReference>
<feature type="signal peptide" evidence="4">
    <location>
        <begin position="1"/>
        <end position="19"/>
    </location>
</feature>
<evidence type="ECO:0000313" key="6">
    <source>
        <dbReference type="EMBL" id="CAH3115486.1"/>
    </source>
</evidence>
<dbReference type="InterPro" id="IPR036939">
    <property type="entry name" value="Cu2_ascorb_mOase_N_sf"/>
</dbReference>
<dbReference type="PRINTS" id="PR00767">
    <property type="entry name" value="DBMONOXGNASE"/>
</dbReference>
<name>A0ABN8NMU9_9CNID</name>
<dbReference type="InterPro" id="IPR014784">
    <property type="entry name" value="Cu2_ascorb_mOase-like_C"/>
</dbReference>
<keyword evidence="7" id="KW-1185">Reference proteome</keyword>
<dbReference type="SUPFAM" id="SSF49742">
    <property type="entry name" value="PHM/PNGase F"/>
    <property type="match status" value="2"/>
</dbReference>
<dbReference type="CDD" id="cd09631">
    <property type="entry name" value="DOMON_DOH"/>
    <property type="match status" value="1"/>
</dbReference>
<feature type="domain" description="DOMON" evidence="5">
    <location>
        <begin position="38"/>
        <end position="161"/>
    </location>
</feature>
<dbReference type="Proteomes" id="UP001159405">
    <property type="component" value="Unassembled WGS sequence"/>
</dbReference>
<dbReference type="Gene3D" id="2.60.40.1210">
    <property type="entry name" value="Cellobiose dehydrogenase, cytochrome domain"/>
    <property type="match status" value="1"/>
</dbReference>
<dbReference type="PANTHER" id="PTHR10157:SF23">
    <property type="entry name" value="MOXD1 HOMOLOG 1"/>
    <property type="match status" value="1"/>
</dbReference>
<keyword evidence="4" id="KW-0732">Signal</keyword>
<accession>A0ABN8NMU9</accession>
<dbReference type="InterPro" id="IPR008977">
    <property type="entry name" value="PHM/PNGase_F_dom_sf"/>
</dbReference>
<dbReference type="InterPro" id="IPR045266">
    <property type="entry name" value="DOH_DOMON"/>
</dbReference>
<evidence type="ECO:0000256" key="2">
    <source>
        <dbReference type="ARBA" id="ARBA00023157"/>
    </source>
</evidence>
<evidence type="ECO:0000256" key="1">
    <source>
        <dbReference type="ARBA" id="ARBA00010676"/>
    </source>
</evidence>
<dbReference type="Gene3D" id="2.60.120.230">
    <property type="match status" value="1"/>
</dbReference>
<keyword evidence="2" id="KW-1015">Disulfide bond</keyword>
<dbReference type="InterPro" id="IPR000945">
    <property type="entry name" value="DBH-like"/>
</dbReference>
<keyword evidence="3" id="KW-0325">Glycoprotein</keyword>
<organism evidence="6 7">
    <name type="scientific">Porites lobata</name>
    <dbReference type="NCBI Taxonomy" id="104759"/>
    <lineage>
        <taxon>Eukaryota</taxon>
        <taxon>Metazoa</taxon>
        <taxon>Cnidaria</taxon>
        <taxon>Anthozoa</taxon>
        <taxon>Hexacorallia</taxon>
        <taxon>Scleractinia</taxon>
        <taxon>Fungiina</taxon>
        <taxon>Poritidae</taxon>
        <taxon>Porites</taxon>
    </lineage>
</organism>
<comment type="similarity">
    <text evidence="1">Belongs to the copper type II ascorbate-dependent monooxygenase family.</text>
</comment>
<evidence type="ECO:0000256" key="4">
    <source>
        <dbReference type="SAM" id="SignalP"/>
    </source>
</evidence>
<protein>
    <recommendedName>
        <fullName evidence="5">DOMON domain-containing protein</fullName>
    </recommendedName>
</protein>
<dbReference type="InterPro" id="IPR024548">
    <property type="entry name" value="Cu2_monoox_C"/>
</dbReference>
<proteinExistence type="inferred from homology"/>
<dbReference type="PROSITE" id="PS50836">
    <property type="entry name" value="DOMON"/>
    <property type="match status" value="1"/>
</dbReference>
<dbReference type="InterPro" id="IPR005018">
    <property type="entry name" value="DOMON_domain"/>
</dbReference>
<gene>
    <name evidence="6" type="ORF">PLOB_00023699</name>
</gene>
<dbReference type="Gene3D" id="2.60.120.310">
    <property type="entry name" value="Copper type II, ascorbate-dependent monooxygenase, N-terminal domain"/>
    <property type="match status" value="1"/>
</dbReference>
<sequence>MLSVALCVLLLNSFSVVQSSSANLAEELSFFSPLDEGQNVKLYWNVDTAKKEIFFTVEAKTTGWVGFGISSGQGKMEGADIVIGWVKDGQTYFKATCCTLQDRHADGRVMPNIDSQQDYELISLKEDNGKTTMKFKRKLDTCDPQDNKIETGTTKVIYAYHPEDPASENSILKHSAGNRGQRSVYLLNNAKNEPTLPSDTETFDIRHNKTALPSDATSYICGAFEIPKLNETHHVVKIEPVIQAGHEGVVHHILVYECSDDFPKHLLNYTGVCYASNMPPQIRECAGLSTMIIAGWGIGGQAFNYPEHVGFAIGKADSPKVVVLEIHYDNPRNLEGMIDSSGLRFHYTKQLRKYEAGVLLVGAEVNWAMSIPPKQTDWKINGFCSPDCTQKGLKKSKLPEGGINVFSALLHTHLAGRKALLRHMRGGVELPEIVRDDNYDFNFQEYQVLNKEIFVAPGDALINVCGYDTNDRSSATIGGLSTLDEMCITFVMYYPKVNLTKCTSSEWPAYSSWTGKYVKNEGETREPGFWTDTVNEGLAKAYKDSDQVNIVCKSRGMRQSDLVKPKPVIMTPYQPESSCKVVGSVGNKAVFPVHLGLFITAISLLALTA</sequence>
<evidence type="ECO:0000313" key="7">
    <source>
        <dbReference type="Proteomes" id="UP001159405"/>
    </source>
</evidence>
<dbReference type="Pfam" id="PF03351">
    <property type="entry name" value="DOMON"/>
    <property type="match status" value="1"/>
</dbReference>
<feature type="chain" id="PRO_5046846124" description="DOMON domain-containing protein" evidence="4">
    <location>
        <begin position="20"/>
        <end position="609"/>
    </location>
</feature>
<evidence type="ECO:0000259" key="5">
    <source>
        <dbReference type="PROSITE" id="PS50836"/>
    </source>
</evidence>
<comment type="caution">
    <text evidence="6">The sequence shown here is derived from an EMBL/GenBank/DDBJ whole genome shotgun (WGS) entry which is preliminary data.</text>
</comment>
<dbReference type="Pfam" id="PF01082">
    <property type="entry name" value="Cu2_monooxygen"/>
    <property type="match status" value="1"/>
</dbReference>
<evidence type="ECO:0000256" key="3">
    <source>
        <dbReference type="ARBA" id="ARBA00023180"/>
    </source>
</evidence>
<dbReference type="Pfam" id="PF03712">
    <property type="entry name" value="Cu2_monoox_C"/>
    <property type="match status" value="1"/>
</dbReference>
<dbReference type="InterPro" id="IPR000323">
    <property type="entry name" value="Cu2_ascorb_mOase_N"/>
</dbReference>
<reference evidence="6 7" key="1">
    <citation type="submission" date="2022-05" db="EMBL/GenBank/DDBJ databases">
        <authorList>
            <consortium name="Genoscope - CEA"/>
            <person name="William W."/>
        </authorList>
    </citation>
    <scope>NUCLEOTIDE SEQUENCE [LARGE SCALE GENOMIC DNA]</scope>
</reference>
<dbReference type="SUPFAM" id="SSF49344">
    <property type="entry name" value="CBD9-like"/>
    <property type="match status" value="1"/>
</dbReference>